<protein>
    <submittedName>
        <fullName evidence="1">Uncharacterized protein</fullName>
    </submittedName>
</protein>
<gene>
    <name evidence="1" type="ORF">EI42_03438</name>
</gene>
<sequence>MCRGKKESSLEKGLLSLLLHRDILKKKDVASNLNGTFSLCKLFML</sequence>
<name>A0A326U674_THEHA</name>
<evidence type="ECO:0000313" key="1">
    <source>
        <dbReference type="EMBL" id="PZW28060.1"/>
    </source>
</evidence>
<dbReference type="EMBL" id="QKUF01000011">
    <property type="protein sequence ID" value="PZW28060.1"/>
    <property type="molecule type" value="Genomic_DNA"/>
</dbReference>
<dbReference type="Proteomes" id="UP000248806">
    <property type="component" value="Unassembled WGS sequence"/>
</dbReference>
<comment type="caution">
    <text evidence="1">The sequence shown here is derived from an EMBL/GenBank/DDBJ whole genome shotgun (WGS) entry which is preliminary data.</text>
</comment>
<evidence type="ECO:0000313" key="2">
    <source>
        <dbReference type="Proteomes" id="UP000248806"/>
    </source>
</evidence>
<dbReference type="AlphaFoldDB" id="A0A326U674"/>
<accession>A0A326U674</accession>
<proteinExistence type="predicted"/>
<organism evidence="1 2">
    <name type="scientific">Thermosporothrix hazakensis</name>
    <dbReference type="NCBI Taxonomy" id="644383"/>
    <lineage>
        <taxon>Bacteria</taxon>
        <taxon>Bacillati</taxon>
        <taxon>Chloroflexota</taxon>
        <taxon>Ktedonobacteria</taxon>
        <taxon>Ktedonobacterales</taxon>
        <taxon>Thermosporotrichaceae</taxon>
        <taxon>Thermosporothrix</taxon>
    </lineage>
</organism>
<keyword evidence="2" id="KW-1185">Reference proteome</keyword>
<reference evidence="1 2" key="1">
    <citation type="submission" date="2018-06" db="EMBL/GenBank/DDBJ databases">
        <title>Genomic Encyclopedia of Archaeal and Bacterial Type Strains, Phase II (KMG-II): from individual species to whole genera.</title>
        <authorList>
            <person name="Goeker M."/>
        </authorList>
    </citation>
    <scope>NUCLEOTIDE SEQUENCE [LARGE SCALE GENOMIC DNA]</scope>
    <source>
        <strain evidence="1 2">ATCC BAA-1881</strain>
    </source>
</reference>